<evidence type="ECO:0000256" key="1">
    <source>
        <dbReference type="SAM" id="MobiDB-lite"/>
    </source>
</evidence>
<dbReference type="EMBL" id="CP029042">
    <property type="protein sequence ID" value="AZS75102.1"/>
    <property type="molecule type" value="Genomic_DNA"/>
</dbReference>
<sequence length="533" mass="57442">MAEQGSTTERRAKLEECYKRLLDCDDKNEMIAEINTALAVPAPVGSPGTLELLGKRYRTQSKSAEEVAVKVDQVATSGLPEVWVGKSGVAAYEVVQAAARAAQQMTEALQKGGNALLSLSDAVADAQKLDDTGRGQLREALSILGAEDGFFDNMVDTDEEEDAIWRAGTVAGAGVDKMRSAARSADDAARAAARDLNKFASEARAGKMHTSGLSAADKLALADTAGPTGPAEMNELLSANDLERSGQYMEKMSARDRAAFDKMLADSKSPQERAYLVKALAAGYDLNAVSEFQGKIHGKDPAWLQRHLTPVTTAADSMDNEGRAKDGRNNNTDDQAFNGERWSQDGNTCVPSSTVSARAMVDPVYALGLTGGPSGQEDDPEAFRDRLGAEQQRVHDEGDGNYDYDFPFSRHPNGMDNDGKTTVVDKEISPHTGAAYDFQETRSADARRDVLPDIEKSVAEGKPVPIGVEGYDKDDERSGHAMMIIGQEGDMLQVYNPWGTTTWVSEDDFVNGRMDKASDNRMPDAYAVHLPAD</sequence>
<organism evidence="2 3">
    <name type="scientific">Streptomyces lydicus</name>
    <dbReference type="NCBI Taxonomy" id="47763"/>
    <lineage>
        <taxon>Bacteria</taxon>
        <taxon>Bacillati</taxon>
        <taxon>Actinomycetota</taxon>
        <taxon>Actinomycetes</taxon>
        <taxon>Kitasatosporales</taxon>
        <taxon>Streptomycetaceae</taxon>
        <taxon>Streptomyces</taxon>
    </lineage>
</organism>
<accession>A0A3Q9KDL0</accession>
<proteinExistence type="predicted"/>
<gene>
    <name evidence="2" type="ORF">DDE74_33050</name>
</gene>
<dbReference type="SUPFAM" id="SSF140453">
    <property type="entry name" value="EsxAB dimer-like"/>
    <property type="match status" value="1"/>
</dbReference>
<reference evidence="2 3" key="1">
    <citation type="submission" date="2018-04" db="EMBL/GenBank/DDBJ databases">
        <title>Complete genome sequences of Streptomyces lydicus strain WYEC and characterization of antagonistic properties of biological control agents.</title>
        <authorList>
            <person name="Mariita R.M."/>
            <person name="Sello J.K."/>
        </authorList>
    </citation>
    <scope>NUCLEOTIDE SEQUENCE [LARGE SCALE GENOMIC DNA]</scope>
    <source>
        <strain evidence="2 3">WYEC 108</strain>
    </source>
</reference>
<feature type="compositionally biased region" description="Polar residues" evidence="1">
    <location>
        <begin position="344"/>
        <end position="353"/>
    </location>
</feature>
<evidence type="ECO:0000313" key="3">
    <source>
        <dbReference type="Proteomes" id="UP000275579"/>
    </source>
</evidence>
<dbReference type="InterPro" id="IPR036689">
    <property type="entry name" value="ESAT-6-like_sf"/>
</dbReference>
<dbReference type="Proteomes" id="UP000275579">
    <property type="component" value="Chromosome"/>
</dbReference>
<dbReference type="RefSeq" id="WP_127153878.1">
    <property type="nucleotide sequence ID" value="NZ_CP029042.1"/>
</dbReference>
<feature type="region of interest" description="Disordered" evidence="1">
    <location>
        <begin position="314"/>
        <end position="353"/>
    </location>
</feature>
<name>A0A3Q9KDL0_9ACTN</name>
<evidence type="ECO:0000313" key="2">
    <source>
        <dbReference type="EMBL" id="AZS75102.1"/>
    </source>
</evidence>
<dbReference type="AlphaFoldDB" id="A0A3Q9KDL0"/>
<protein>
    <submittedName>
        <fullName evidence="2">Peptidoglycan-binding protein</fullName>
    </submittedName>
</protein>